<sequence>MDTLRGQFSEPDVPFEEAGNAESATPVAVGRDERRMQVRAYNFWAGLLGERAFPHTDDLAPETIFDFGPNSVLLDFAEGIEDPIVRFVGTTLAQECDLDTPIRTLADVPSRSLLSRITDHYMQILANQAPIGFEAEFVNQRGETVLYRGILLPFARDDATIDAILGVINWKALSPAEAQARAERLGDAPAKADESVPAMLRETAPMTEWADGPADEAFDIAPGLELPPLSLELPTAQFGLVDPDDLAASAPTGFAPPAPRDLADWLGAAREEARLARGCESRSREALYAAIGRAYDFALACEEAPDAYAELLAQAEITVQERAPLLPVAKLVFGTDYDKTRLTEVATAMAHGQRLGLARGGLKDLLATTPGGLKAVIRAERELRRAEAGDASALIARHEELLAALRQMPPKPFEQSAQGREFAVLVARRTPEGRLILLGEIDDDARLLDRAARHLLD</sequence>
<organism evidence="2 3">
    <name type="scientific">Novosphingobium mangrovi</name>
    <name type="common">ex Hu et al. 2023</name>
    <dbReference type="NCBI Taxonomy" id="2930094"/>
    <lineage>
        <taxon>Bacteria</taxon>
        <taxon>Pseudomonadati</taxon>
        <taxon>Pseudomonadota</taxon>
        <taxon>Alphaproteobacteria</taxon>
        <taxon>Sphingomonadales</taxon>
        <taxon>Sphingomonadaceae</taxon>
        <taxon>Novosphingobium</taxon>
    </lineage>
</organism>
<evidence type="ECO:0000313" key="2">
    <source>
        <dbReference type="EMBL" id="MCJ1962780.1"/>
    </source>
</evidence>
<name>A0ABT0AHX2_9SPHN</name>
<dbReference type="RefSeq" id="WP_243802967.1">
    <property type="nucleotide sequence ID" value="NZ_JALHAT010000062.1"/>
</dbReference>
<reference evidence="2" key="1">
    <citation type="submission" date="2022-03" db="EMBL/GenBank/DDBJ databases">
        <title>Identification of a novel bacterium isolated from mangrove sediments.</title>
        <authorList>
            <person name="Pan X."/>
        </authorList>
    </citation>
    <scope>NUCLEOTIDE SEQUENCE</scope>
    <source>
        <strain evidence="2">B2637</strain>
    </source>
</reference>
<gene>
    <name evidence="2" type="ORF">MTR65_19015</name>
</gene>
<keyword evidence="3" id="KW-1185">Reference proteome</keyword>
<accession>A0ABT0AHX2</accession>
<protein>
    <submittedName>
        <fullName evidence="2">PAS domain-containing protein</fullName>
    </submittedName>
</protein>
<dbReference type="EMBL" id="JALHAT010000062">
    <property type="protein sequence ID" value="MCJ1962780.1"/>
    <property type="molecule type" value="Genomic_DNA"/>
</dbReference>
<evidence type="ECO:0000313" key="3">
    <source>
        <dbReference type="Proteomes" id="UP001162802"/>
    </source>
</evidence>
<dbReference type="Proteomes" id="UP001162802">
    <property type="component" value="Unassembled WGS sequence"/>
</dbReference>
<evidence type="ECO:0000256" key="1">
    <source>
        <dbReference type="SAM" id="MobiDB-lite"/>
    </source>
</evidence>
<proteinExistence type="predicted"/>
<comment type="caution">
    <text evidence="2">The sequence shown here is derived from an EMBL/GenBank/DDBJ whole genome shotgun (WGS) entry which is preliminary data.</text>
</comment>
<feature type="region of interest" description="Disordered" evidence="1">
    <location>
        <begin position="1"/>
        <end position="26"/>
    </location>
</feature>